<evidence type="ECO:0008006" key="5">
    <source>
        <dbReference type="Google" id="ProtNLM"/>
    </source>
</evidence>
<feature type="transmembrane region" description="Helical" evidence="2">
    <location>
        <begin position="257"/>
        <end position="276"/>
    </location>
</feature>
<evidence type="ECO:0000256" key="1">
    <source>
        <dbReference type="SAM" id="MobiDB-lite"/>
    </source>
</evidence>
<feature type="transmembrane region" description="Helical" evidence="2">
    <location>
        <begin position="217"/>
        <end position="237"/>
    </location>
</feature>
<dbReference type="EMBL" id="PYAW01000002">
    <property type="protein sequence ID" value="PSL47771.1"/>
    <property type="molecule type" value="Genomic_DNA"/>
</dbReference>
<protein>
    <recommendedName>
        <fullName evidence="5">Membrane protein DUF2157</fullName>
    </recommendedName>
</protein>
<gene>
    <name evidence="3" type="ORF">CLV51_102631</name>
</gene>
<dbReference type="OrthoDB" id="660047at2"/>
<organism evidence="3 4">
    <name type="scientific">Chitinophaga niastensis</name>
    <dbReference type="NCBI Taxonomy" id="536980"/>
    <lineage>
        <taxon>Bacteria</taxon>
        <taxon>Pseudomonadati</taxon>
        <taxon>Bacteroidota</taxon>
        <taxon>Chitinophagia</taxon>
        <taxon>Chitinophagales</taxon>
        <taxon>Chitinophagaceae</taxon>
        <taxon>Chitinophaga</taxon>
    </lineage>
</organism>
<keyword evidence="2" id="KW-0812">Transmembrane</keyword>
<feature type="transmembrane region" description="Helical" evidence="2">
    <location>
        <begin position="52"/>
        <end position="77"/>
    </location>
</feature>
<feature type="transmembrane region" description="Helical" evidence="2">
    <location>
        <begin position="185"/>
        <end position="205"/>
    </location>
</feature>
<proteinExistence type="predicted"/>
<keyword evidence="2" id="KW-0472">Membrane</keyword>
<accession>A0A2P8HNI4</accession>
<evidence type="ECO:0000256" key="2">
    <source>
        <dbReference type="SAM" id="Phobius"/>
    </source>
</evidence>
<evidence type="ECO:0000313" key="3">
    <source>
        <dbReference type="EMBL" id="PSL47771.1"/>
    </source>
</evidence>
<feature type="transmembrane region" description="Helical" evidence="2">
    <location>
        <begin position="162"/>
        <end position="179"/>
    </location>
</feature>
<keyword evidence="2" id="KW-1133">Transmembrane helix</keyword>
<feature type="compositionally biased region" description="Gly residues" evidence="1">
    <location>
        <begin position="375"/>
        <end position="389"/>
    </location>
</feature>
<feature type="transmembrane region" description="Helical" evidence="2">
    <location>
        <begin position="283"/>
        <end position="302"/>
    </location>
</feature>
<evidence type="ECO:0000313" key="4">
    <source>
        <dbReference type="Proteomes" id="UP000240971"/>
    </source>
</evidence>
<comment type="caution">
    <text evidence="3">The sequence shown here is derived from an EMBL/GenBank/DDBJ whole genome shotgun (WGS) entry which is preliminary data.</text>
</comment>
<dbReference type="AlphaFoldDB" id="A0A2P8HNI4"/>
<name>A0A2P8HNI4_CHINA</name>
<feature type="transmembrane region" description="Helical" evidence="2">
    <location>
        <begin position="83"/>
        <end position="102"/>
    </location>
</feature>
<feature type="transmembrane region" description="Helical" evidence="2">
    <location>
        <begin position="308"/>
        <end position="330"/>
    </location>
</feature>
<reference evidence="3 4" key="1">
    <citation type="submission" date="2018-03" db="EMBL/GenBank/DDBJ databases">
        <title>Genomic Encyclopedia of Archaeal and Bacterial Type Strains, Phase II (KMG-II): from individual species to whole genera.</title>
        <authorList>
            <person name="Goeker M."/>
        </authorList>
    </citation>
    <scope>NUCLEOTIDE SEQUENCE [LARGE SCALE GENOMIC DNA]</scope>
    <source>
        <strain evidence="3 4">DSM 24859</strain>
    </source>
</reference>
<sequence>MLAYNRQTLDNLEIKEEAEKALRKDCIDAATFKAIEAAHPVNFYTPNPIIKIGLFILTVIIASFSMGFLTLISLEAIRNESGYAGLCVFFGLVCYGALELFIREKKFYKAGVDDALLWSAIGLFLCALAIKGNTSLSTWSICVLVLTLLATLRFADMALSGVAYLAFLAFVFSILVKLGPVAKTITPFVIMLLSLATWFVVRRLATQQPLRHYKHCLTVVEVLSLLTLYLAGNYFVVREVSNAMFDLQLKDGQSIPGAMLFWIFTTVIPFVYLYLGIRRKDAVLLRTGMLLLAAIVFTIRYYHSVMPLETAMVTGGIILTGGAWALISYLQTPRHGFTYLETDEPSLADKLNVESLVIAQTFKPGPQTPSNDMNFGGGTGGGGGASGEY</sequence>
<feature type="transmembrane region" description="Helical" evidence="2">
    <location>
        <begin position="114"/>
        <end position="130"/>
    </location>
</feature>
<dbReference type="Proteomes" id="UP000240971">
    <property type="component" value="Unassembled WGS sequence"/>
</dbReference>
<dbReference type="RefSeq" id="WP_106528201.1">
    <property type="nucleotide sequence ID" value="NZ_PYAW01000002.1"/>
</dbReference>
<keyword evidence="4" id="KW-1185">Reference proteome</keyword>
<feature type="region of interest" description="Disordered" evidence="1">
    <location>
        <begin position="364"/>
        <end position="389"/>
    </location>
</feature>